<accession>A0A2S6C2D4</accession>
<dbReference type="STRING" id="357750.A0A2S6C2D4"/>
<sequence>MSATAQVLDTIELLETILLDLPIGDALRAEQVCKLWHATIAGSIKLQRALFLRPTLASFSHHSDKLGRNISFISLSTPCYQVLLDTNTYKTLIPRIIDIESCSVAAQQTEPLISHFVVNPNFNNTKSLEQNILLTQPALESVTFFSNYTSKITGHPGDNQLYFHEDDDDTSSLDSATSEPLRFSQGMKYTHGKQFGLGAIRLQRPGGVTVHDLIAAIQLERRRFEQADVKGEWVKMTLVGSINQTLQTAVQFWKDVQSAQEMKRTRIAMSDERVDAA</sequence>
<dbReference type="InterPro" id="IPR036047">
    <property type="entry name" value="F-box-like_dom_sf"/>
</dbReference>
<dbReference type="AlphaFoldDB" id="A0A2S6C2D4"/>
<reference evidence="2" key="1">
    <citation type="journal article" date="2017" name="bioRxiv">
        <title>Conservation of a gene cluster reveals novel cercosporin biosynthetic mechanisms and extends production to the genus Colletotrichum.</title>
        <authorList>
            <person name="de Jonge R."/>
            <person name="Ebert M.K."/>
            <person name="Huitt-Roehl C.R."/>
            <person name="Pal P."/>
            <person name="Suttle J.C."/>
            <person name="Spanner R.E."/>
            <person name="Neubauer J.D."/>
            <person name="Jurick W.M.II."/>
            <person name="Stott K.A."/>
            <person name="Secor G.A."/>
            <person name="Thomma B.P.H.J."/>
            <person name="Van de Peer Y."/>
            <person name="Townsend C.A."/>
            <person name="Bolton M.D."/>
        </authorList>
    </citation>
    <scope>NUCLEOTIDE SEQUENCE [LARGE SCALE GENOMIC DNA]</scope>
    <source>
        <strain evidence="2">CBS538.71</strain>
    </source>
</reference>
<protein>
    <recommendedName>
        <fullName evidence="3">F-box domain-containing protein</fullName>
    </recommendedName>
</protein>
<dbReference type="Proteomes" id="UP000237631">
    <property type="component" value="Unassembled WGS sequence"/>
</dbReference>
<keyword evidence="2" id="KW-1185">Reference proteome</keyword>
<dbReference type="OrthoDB" id="3800738at2759"/>
<proteinExistence type="predicted"/>
<dbReference type="EMBL" id="PNEN01000575">
    <property type="protein sequence ID" value="PPJ53873.1"/>
    <property type="molecule type" value="Genomic_DNA"/>
</dbReference>
<dbReference type="SUPFAM" id="SSF81383">
    <property type="entry name" value="F-box domain"/>
    <property type="match status" value="1"/>
</dbReference>
<evidence type="ECO:0000313" key="1">
    <source>
        <dbReference type="EMBL" id="PPJ53873.1"/>
    </source>
</evidence>
<comment type="caution">
    <text evidence="1">The sequence shown here is derived from an EMBL/GenBank/DDBJ whole genome shotgun (WGS) entry which is preliminary data.</text>
</comment>
<evidence type="ECO:0000313" key="2">
    <source>
        <dbReference type="Proteomes" id="UP000237631"/>
    </source>
</evidence>
<name>A0A2S6C2D4_9PEZI</name>
<evidence type="ECO:0008006" key="3">
    <source>
        <dbReference type="Google" id="ProtNLM"/>
    </source>
</evidence>
<gene>
    <name evidence="1" type="ORF">CBER1_03264</name>
</gene>
<organism evidence="1 2">
    <name type="scientific">Cercospora berteroae</name>
    <dbReference type="NCBI Taxonomy" id="357750"/>
    <lineage>
        <taxon>Eukaryota</taxon>
        <taxon>Fungi</taxon>
        <taxon>Dikarya</taxon>
        <taxon>Ascomycota</taxon>
        <taxon>Pezizomycotina</taxon>
        <taxon>Dothideomycetes</taxon>
        <taxon>Dothideomycetidae</taxon>
        <taxon>Mycosphaerellales</taxon>
        <taxon>Mycosphaerellaceae</taxon>
        <taxon>Cercospora</taxon>
    </lineage>
</organism>